<keyword evidence="4" id="KW-0812">Transmembrane</keyword>
<reference evidence="10" key="1">
    <citation type="submission" date="2011-08" db="EMBL/GenBank/DDBJ databases">
        <authorList>
            <consortium name="The Broad Institute Genome Sequencing Platform"/>
            <person name="Earl A."/>
            <person name="Ward D."/>
            <person name="Feldgarden M."/>
            <person name="Gevers D."/>
            <person name="Sizova M."/>
            <person name="Hazen A."/>
            <person name="Epstein S."/>
            <person name="Young S.K."/>
            <person name="Zeng Q."/>
            <person name="Gargeya S."/>
            <person name="Fitzgerald M."/>
            <person name="Haas B."/>
            <person name="Abouelleil A."/>
            <person name="Alvarado L."/>
            <person name="Arachchi H.M."/>
            <person name="Berlin A."/>
            <person name="Brown A."/>
            <person name="Chapman S.B."/>
            <person name="Chen Z."/>
            <person name="Dunbar C."/>
            <person name="Freedman E."/>
            <person name="Gearin G."/>
            <person name="Gellesch M."/>
            <person name="Goldberg J."/>
            <person name="Griggs A."/>
            <person name="Gujja S."/>
            <person name="Heiman D."/>
            <person name="Howarth C."/>
            <person name="Larson L."/>
            <person name="Lui A."/>
            <person name="MacDonald P.J.P."/>
            <person name="Montmayeur A."/>
            <person name="Murphy C."/>
            <person name="Neiman D."/>
            <person name="Pearson M."/>
            <person name="Priest M."/>
            <person name="Roberts A."/>
            <person name="Saif S."/>
            <person name="Shea T."/>
            <person name="Shenoy N."/>
            <person name="Sisk P."/>
            <person name="Stolte C."/>
            <person name="Sykes S."/>
            <person name="Wortman J."/>
            <person name="Nusbaum C."/>
            <person name="Birren B."/>
        </authorList>
    </citation>
    <scope>NUCLEOTIDE SEQUENCE</scope>
    <source>
        <strain evidence="10">ACB1</strain>
    </source>
</reference>
<dbReference type="Pfam" id="PF03840">
    <property type="entry name" value="SecG"/>
    <property type="match status" value="1"/>
</dbReference>
<keyword evidence="9" id="KW-1003">Cell membrane</keyword>
<keyword evidence="6" id="KW-1133">Transmembrane helix</keyword>
<evidence type="ECO:0000256" key="4">
    <source>
        <dbReference type="ARBA" id="ARBA00022692"/>
    </source>
</evidence>
<keyword evidence="7 9" id="KW-0811">Translocation</keyword>
<dbReference type="EMBL" id="AFZC02000002">
    <property type="protein sequence ID" value="EHL09659.1"/>
    <property type="molecule type" value="Genomic_DNA"/>
</dbReference>
<dbReference type="RefSeq" id="WP_009535472.1">
    <property type="nucleotide sequence ID" value="NZ_KE148312.1"/>
</dbReference>
<protein>
    <recommendedName>
        <fullName evidence="9">Protein-export membrane protein SecG</fullName>
    </recommendedName>
</protein>
<evidence type="ECO:0000313" key="11">
    <source>
        <dbReference type="Proteomes" id="UP000018461"/>
    </source>
</evidence>
<evidence type="ECO:0000256" key="1">
    <source>
        <dbReference type="ARBA" id="ARBA00004141"/>
    </source>
</evidence>
<reference evidence="10" key="2">
    <citation type="submission" date="2013-03" db="EMBL/GenBank/DDBJ databases">
        <title>The Genome Sequence of Oribacterium sp. ACB1.</title>
        <authorList>
            <consortium name="The Broad Institute Genomics Platform"/>
            <consortium name="The Broad Institute Genome Sequencing Center for Infectious Disease"/>
            <person name="Earl A."/>
            <person name="Ward D."/>
            <person name="Feldgarden M."/>
            <person name="Gevers D."/>
            <person name="Sizova M."/>
            <person name="Hazen A."/>
            <person name="Epstein S."/>
            <person name="Walker B."/>
            <person name="Young S."/>
            <person name="Zeng Q."/>
            <person name="Gargeya S."/>
            <person name="Fitzgerald M."/>
            <person name="Haas B."/>
            <person name="Abouelleil A."/>
            <person name="Allen A.W."/>
            <person name="Alvarado L."/>
            <person name="Arachchi H.M."/>
            <person name="Berlin A.M."/>
            <person name="Chapman S.B."/>
            <person name="Gainer-Dewar J."/>
            <person name="Goldberg J."/>
            <person name="Griggs A."/>
            <person name="Gujja S."/>
            <person name="Hansen M."/>
            <person name="Howarth C."/>
            <person name="Imamovic A."/>
            <person name="Ireland A."/>
            <person name="Larimer J."/>
            <person name="McCowan C."/>
            <person name="Murphy C."/>
            <person name="Pearson M."/>
            <person name="Poon T.W."/>
            <person name="Priest M."/>
            <person name="Roberts A."/>
            <person name="Saif S."/>
            <person name="Shea T."/>
            <person name="Sisk P."/>
            <person name="Sykes S."/>
            <person name="Wortman J."/>
            <person name="Nusbaum C."/>
            <person name="Birren B."/>
        </authorList>
    </citation>
    <scope>NUCLEOTIDE SEQUENCE [LARGE SCALE GENOMIC DNA]</scope>
    <source>
        <strain evidence="10">ACB1</strain>
    </source>
</reference>
<comment type="subcellular location">
    <subcellularLocation>
        <location evidence="9">Cell membrane</location>
        <topology evidence="9">Multi-pass membrane protein</topology>
    </subcellularLocation>
    <subcellularLocation>
        <location evidence="1">Membrane</location>
        <topology evidence="1">Multi-pass membrane protein</topology>
    </subcellularLocation>
</comment>
<keyword evidence="8" id="KW-0472">Membrane</keyword>
<evidence type="ECO:0000313" key="10">
    <source>
        <dbReference type="EMBL" id="EHL09659.1"/>
    </source>
</evidence>
<evidence type="ECO:0000256" key="5">
    <source>
        <dbReference type="ARBA" id="ARBA00022927"/>
    </source>
</evidence>
<evidence type="ECO:0000256" key="3">
    <source>
        <dbReference type="ARBA" id="ARBA00022448"/>
    </source>
</evidence>
<evidence type="ECO:0000256" key="8">
    <source>
        <dbReference type="ARBA" id="ARBA00023136"/>
    </source>
</evidence>
<dbReference type="InterPro" id="IPR004692">
    <property type="entry name" value="SecG"/>
</dbReference>
<accession>G9WQJ9</accession>
<dbReference type="GO" id="GO:0009306">
    <property type="term" value="P:protein secretion"/>
    <property type="evidence" value="ECO:0007669"/>
    <property type="project" value="UniProtKB-UniRule"/>
</dbReference>
<comment type="function">
    <text evidence="9">Involved in protein export. Participates in an early event of protein translocation.</text>
</comment>
<proteinExistence type="inferred from homology"/>
<dbReference type="Proteomes" id="UP000018461">
    <property type="component" value="Unassembled WGS sequence"/>
</dbReference>
<dbReference type="PRINTS" id="PR01651">
    <property type="entry name" value="SECGEXPORT"/>
</dbReference>
<evidence type="ECO:0000256" key="2">
    <source>
        <dbReference type="ARBA" id="ARBA00008445"/>
    </source>
</evidence>
<dbReference type="STRING" id="796943.HMPREF9625_01632"/>
<sequence>MRIAKIALVLLFVILGVALSAIILMQEGKSDGLGALSGSTDTYWQKNRGRSVEGSLEKFTKFGTVAFFAVALLLDIIW</sequence>
<evidence type="ECO:0000256" key="6">
    <source>
        <dbReference type="ARBA" id="ARBA00022989"/>
    </source>
</evidence>
<comment type="caution">
    <text evidence="10">The sequence shown here is derived from an EMBL/GenBank/DDBJ whole genome shotgun (WGS) entry which is preliminary data.</text>
</comment>
<dbReference type="GO" id="GO:0015450">
    <property type="term" value="F:protein-transporting ATPase activity"/>
    <property type="evidence" value="ECO:0007669"/>
    <property type="project" value="UniProtKB-UniRule"/>
</dbReference>
<dbReference type="NCBIfam" id="TIGR00810">
    <property type="entry name" value="secG"/>
    <property type="match status" value="1"/>
</dbReference>
<dbReference type="GO" id="GO:0005886">
    <property type="term" value="C:plasma membrane"/>
    <property type="evidence" value="ECO:0007669"/>
    <property type="project" value="UniProtKB-SubCell"/>
</dbReference>
<evidence type="ECO:0000256" key="9">
    <source>
        <dbReference type="RuleBase" id="RU365087"/>
    </source>
</evidence>
<dbReference type="PATRIC" id="fig|796943.3.peg.2097"/>
<keyword evidence="11" id="KW-1185">Reference proteome</keyword>
<comment type="similarity">
    <text evidence="2 9">Belongs to the SecG family.</text>
</comment>
<dbReference type="AlphaFoldDB" id="G9WQJ9"/>
<keyword evidence="3 9" id="KW-0813">Transport</keyword>
<dbReference type="HOGENOM" id="CLU_094156_6_0_9"/>
<evidence type="ECO:0000256" key="7">
    <source>
        <dbReference type="ARBA" id="ARBA00023010"/>
    </source>
</evidence>
<name>G9WQJ9_9FIRM</name>
<organism evidence="10 11">
    <name type="scientific">Oribacterium parvum ACB1</name>
    <dbReference type="NCBI Taxonomy" id="796943"/>
    <lineage>
        <taxon>Bacteria</taxon>
        <taxon>Bacillati</taxon>
        <taxon>Bacillota</taxon>
        <taxon>Clostridia</taxon>
        <taxon>Lachnospirales</taxon>
        <taxon>Lachnospiraceae</taxon>
        <taxon>Oribacterium</taxon>
    </lineage>
</organism>
<keyword evidence="5 9" id="KW-0653">Protein transport</keyword>
<gene>
    <name evidence="10" type="ORF">HMPREF9625_01632</name>
</gene>